<proteinExistence type="predicted"/>
<dbReference type="Proteomes" id="UP000507954">
    <property type="component" value="Unassembled WGS sequence"/>
</dbReference>
<name>A0A508X0Q5_9HYPH</name>
<dbReference type="EMBL" id="CABFNB010000117">
    <property type="protein sequence ID" value="VTZ63442.1"/>
    <property type="molecule type" value="Genomic_DNA"/>
</dbReference>
<organism evidence="1">
    <name type="scientific">Sinorhizobium medicae</name>
    <dbReference type="NCBI Taxonomy" id="110321"/>
    <lineage>
        <taxon>Bacteria</taxon>
        <taxon>Pseudomonadati</taxon>
        <taxon>Pseudomonadota</taxon>
        <taxon>Alphaproteobacteria</taxon>
        <taxon>Hyphomicrobiales</taxon>
        <taxon>Rhizobiaceae</taxon>
        <taxon>Sinorhizobium/Ensifer group</taxon>
        <taxon>Sinorhizobium</taxon>
    </lineage>
</organism>
<gene>
    <name evidence="1" type="ORF">EMEDMD4_50119</name>
</gene>
<protein>
    <submittedName>
        <fullName evidence="1">Uncharacterized protein</fullName>
    </submittedName>
</protein>
<evidence type="ECO:0000313" key="1">
    <source>
        <dbReference type="EMBL" id="VTZ63442.1"/>
    </source>
</evidence>
<sequence length="77" mass="8325">MVLLTRVVSLHSPEDALEELGGQHTPAVELFAPFLGQPFGLFQDLLLAPQEMSAYCVELSSILTAVSRTQSGIEAPR</sequence>
<dbReference type="AlphaFoldDB" id="A0A508X0Q5"/>
<dbReference type="RefSeq" id="WP_322883049.1">
    <property type="nucleotide sequence ID" value="NZ_CP140924.1"/>
</dbReference>
<accession>A0A508X0Q5</accession>
<reference evidence="1" key="1">
    <citation type="submission" date="2019-06" db="EMBL/GenBank/DDBJ databases">
        <authorList>
            <person name="Le Quere A."/>
            <person name="Colella S."/>
        </authorList>
    </citation>
    <scope>NUCLEOTIDE SEQUENCE</scope>
    <source>
        <strain evidence="1">EmedicaeMD41</strain>
    </source>
</reference>